<organism evidence="2 3">
    <name type="scientific">Streptomyces similanensis</name>
    <dbReference type="NCBI Taxonomy" id="1274988"/>
    <lineage>
        <taxon>Bacteria</taxon>
        <taxon>Bacillati</taxon>
        <taxon>Actinomycetota</taxon>
        <taxon>Actinomycetes</taxon>
        <taxon>Kitasatosporales</taxon>
        <taxon>Streptomycetaceae</taxon>
        <taxon>Streptomyces</taxon>
    </lineage>
</organism>
<dbReference type="EMBL" id="BAABKC010000044">
    <property type="protein sequence ID" value="GAA5057245.1"/>
    <property type="molecule type" value="Genomic_DNA"/>
</dbReference>
<keyword evidence="3" id="KW-1185">Reference proteome</keyword>
<sequence length="108" mass="10547">MPEPTGEPGTAPPAEAPQPAEPADDSYVIVTPVEVVVTPIPAEEPPAPPEGDEDTVLADVEASGSTTEAAAQPGGGGPDPDAPDPDAPDPAGTVAAGTHSTTEEESST</sequence>
<accession>A0ABP9KEE9</accession>
<comment type="caution">
    <text evidence="2">The sequence shown here is derived from an EMBL/GenBank/DDBJ whole genome shotgun (WGS) entry which is preliminary data.</text>
</comment>
<proteinExistence type="predicted"/>
<evidence type="ECO:0000313" key="3">
    <source>
        <dbReference type="Proteomes" id="UP001500124"/>
    </source>
</evidence>
<feature type="region of interest" description="Disordered" evidence="1">
    <location>
        <begin position="39"/>
        <end position="108"/>
    </location>
</feature>
<gene>
    <name evidence="2" type="ORF">GCM10023336_30880</name>
</gene>
<protein>
    <submittedName>
        <fullName evidence="2">Uncharacterized protein</fullName>
    </submittedName>
</protein>
<feature type="compositionally biased region" description="Pro residues" evidence="1">
    <location>
        <begin position="1"/>
        <end position="20"/>
    </location>
</feature>
<name>A0ABP9KEE9_9ACTN</name>
<reference evidence="3" key="1">
    <citation type="journal article" date="2019" name="Int. J. Syst. Evol. Microbiol.">
        <title>The Global Catalogue of Microorganisms (GCM) 10K type strain sequencing project: providing services to taxonomists for standard genome sequencing and annotation.</title>
        <authorList>
            <consortium name="The Broad Institute Genomics Platform"/>
            <consortium name="The Broad Institute Genome Sequencing Center for Infectious Disease"/>
            <person name="Wu L."/>
            <person name="Ma J."/>
        </authorList>
    </citation>
    <scope>NUCLEOTIDE SEQUENCE [LARGE SCALE GENOMIC DNA]</scope>
    <source>
        <strain evidence="3">JCM 18410</strain>
    </source>
</reference>
<feature type="region of interest" description="Disordered" evidence="1">
    <location>
        <begin position="1"/>
        <end position="27"/>
    </location>
</feature>
<evidence type="ECO:0000313" key="2">
    <source>
        <dbReference type="EMBL" id="GAA5057245.1"/>
    </source>
</evidence>
<evidence type="ECO:0000256" key="1">
    <source>
        <dbReference type="SAM" id="MobiDB-lite"/>
    </source>
</evidence>
<dbReference type="Proteomes" id="UP001500124">
    <property type="component" value="Unassembled WGS sequence"/>
</dbReference>
<dbReference type="RefSeq" id="WP_345668830.1">
    <property type="nucleotide sequence ID" value="NZ_BAABKC010000044.1"/>
</dbReference>